<keyword evidence="3" id="KW-1185">Reference proteome</keyword>
<protein>
    <submittedName>
        <fullName evidence="2">Uncharacterized protein</fullName>
    </submittedName>
</protein>
<gene>
    <name evidence="2" type="ORF">BT67DRAFT_288130</name>
</gene>
<proteinExistence type="predicted"/>
<feature type="region of interest" description="Disordered" evidence="1">
    <location>
        <begin position="23"/>
        <end position="47"/>
    </location>
</feature>
<name>A0AAN6ULU2_9PEZI</name>
<organism evidence="2 3">
    <name type="scientific">Trichocladium antarcticum</name>
    <dbReference type="NCBI Taxonomy" id="1450529"/>
    <lineage>
        <taxon>Eukaryota</taxon>
        <taxon>Fungi</taxon>
        <taxon>Dikarya</taxon>
        <taxon>Ascomycota</taxon>
        <taxon>Pezizomycotina</taxon>
        <taxon>Sordariomycetes</taxon>
        <taxon>Sordariomycetidae</taxon>
        <taxon>Sordariales</taxon>
        <taxon>Chaetomiaceae</taxon>
        <taxon>Trichocladium</taxon>
    </lineage>
</organism>
<evidence type="ECO:0000256" key="1">
    <source>
        <dbReference type="SAM" id="MobiDB-lite"/>
    </source>
</evidence>
<sequence>MNSILGMLHICHLTRFHRAAPAAQAKHAFPSPEHHGGRRLGPTSQPPRRRVCIIGIGICNTNSVRVGPWTNTAPPQAHSEKGAHQVAPRLPPVQAAESQVPGDAARMLQLHAHRPGVRVPQHIPGIIMARGRLVALGPAAVDPHHVHRRRHALLPSLPPPCLPAHAHPRRRHMAGRRHAIAQCWFRRRLPDRPGFSADCLRAVV</sequence>
<dbReference type="EMBL" id="MU853407">
    <property type="protein sequence ID" value="KAK4134970.1"/>
    <property type="molecule type" value="Genomic_DNA"/>
</dbReference>
<evidence type="ECO:0000313" key="2">
    <source>
        <dbReference type="EMBL" id="KAK4134970.1"/>
    </source>
</evidence>
<accession>A0AAN6ULU2</accession>
<reference evidence="2" key="2">
    <citation type="submission" date="2023-05" db="EMBL/GenBank/DDBJ databases">
        <authorList>
            <consortium name="Lawrence Berkeley National Laboratory"/>
            <person name="Steindorff A."/>
            <person name="Hensen N."/>
            <person name="Bonometti L."/>
            <person name="Westerberg I."/>
            <person name="Brannstrom I.O."/>
            <person name="Guillou S."/>
            <person name="Cros-Aarteil S."/>
            <person name="Calhoun S."/>
            <person name="Haridas S."/>
            <person name="Kuo A."/>
            <person name="Mondo S."/>
            <person name="Pangilinan J."/>
            <person name="Riley R."/>
            <person name="Labutti K."/>
            <person name="Andreopoulos B."/>
            <person name="Lipzen A."/>
            <person name="Chen C."/>
            <person name="Yanf M."/>
            <person name="Daum C."/>
            <person name="Ng V."/>
            <person name="Clum A."/>
            <person name="Ohm R."/>
            <person name="Martin F."/>
            <person name="Silar P."/>
            <person name="Natvig D."/>
            <person name="Lalanne C."/>
            <person name="Gautier V."/>
            <person name="Ament-Velasquez S.L."/>
            <person name="Kruys A."/>
            <person name="Hutchinson M.I."/>
            <person name="Powell A.J."/>
            <person name="Barry K."/>
            <person name="Miller A.N."/>
            <person name="Grigoriev I.V."/>
            <person name="Debuchy R."/>
            <person name="Gladieux P."/>
            <person name="Thoren M.H."/>
            <person name="Johannesson H."/>
        </authorList>
    </citation>
    <scope>NUCLEOTIDE SEQUENCE</scope>
    <source>
        <strain evidence="2">CBS 123565</strain>
    </source>
</reference>
<evidence type="ECO:0000313" key="3">
    <source>
        <dbReference type="Proteomes" id="UP001304895"/>
    </source>
</evidence>
<dbReference type="AlphaFoldDB" id="A0AAN6ULU2"/>
<dbReference type="Proteomes" id="UP001304895">
    <property type="component" value="Unassembled WGS sequence"/>
</dbReference>
<reference evidence="2" key="1">
    <citation type="journal article" date="2023" name="Mol. Phylogenet. Evol.">
        <title>Genome-scale phylogeny and comparative genomics of the fungal order Sordariales.</title>
        <authorList>
            <person name="Hensen N."/>
            <person name="Bonometti L."/>
            <person name="Westerberg I."/>
            <person name="Brannstrom I.O."/>
            <person name="Guillou S."/>
            <person name="Cros-Aarteil S."/>
            <person name="Calhoun S."/>
            <person name="Haridas S."/>
            <person name="Kuo A."/>
            <person name="Mondo S."/>
            <person name="Pangilinan J."/>
            <person name="Riley R."/>
            <person name="LaButti K."/>
            <person name="Andreopoulos B."/>
            <person name="Lipzen A."/>
            <person name="Chen C."/>
            <person name="Yan M."/>
            <person name="Daum C."/>
            <person name="Ng V."/>
            <person name="Clum A."/>
            <person name="Steindorff A."/>
            <person name="Ohm R.A."/>
            <person name="Martin F."/>
            <person name="Silar P."/>
            <person name="Natvig D.O."/>
            <person name="Lalanne C."/>
            <person name="Gautier V."/>
            <person name="Ament-Velasquez S.L."/>
            <person name="Kruys A."/>
            <person name="Hutchinson M.I."/>
            <person name="Powell A.J."/>
            <person name="Barry K."/>
            <person name="Miller A.N."/>
            <person name="Grigoriev I.V."/>
            <person name="Debuchy R."/>
            <person name="Gladieux P."/>
            <person name="Hiltunen Thoren M."/>
            <person name="Johannesson H."/>
        </authorList>
    </citation>
    <scope>NUCLEOTIDE SEQUENCE</scope>
    <source>
        <strain evidence="2">CBS 123565</strain>
    </source>
</reference>
<comment type="caution">
    <text evidence="2">The sequence shown here is derived from an EMBL/GenBank/DDBJ whole genome shotgun (WGS) entry which is preliminary data.</text>
</comment>